<dbReference type="InterPro" id="IPR025202">
    <property type="entry name" value="PLD-like_dom"/>
</dbReference>
<dbReference type="SUPFAM" id="SSF56024">
    <property type="entry name" value="Phospholipase D/nuclease"/>
    <property type="match status" value="1"/>
</dbReference>
<evidence type="ECO:0000256" key="5">
    <source>
        <dbReference type="ARBA" id="ARBA00040549"/>
    </source>
</evidence>
<comment type="similarity">
    <text evidence="4">Belongs to the phospholipase D family. MitoPLD/Zucchini subfamily.</text>
</comment>
<dbReference type="PANTHER" id="PTHR43856">
    <property type="entry name" value="CARDIOLIPIN HYDROLASE"/>
    <property type="match status" value="1"/>
</dbReference>
<keyword evidence="9" id="KW-1185">Reference proteome</keyword>
<gene>
    <name evidence="8" type="ORF">JYU34_010837</name>
</gene>
<evidence type="ECO:0000313" key="9">
    <source>
        <dbReference type="Proteomes" id="UP000823941"/>
    </source>
</evidence>
<keyword evidence="1" id="KW-0378">Hydrolase</keyword>
<comment type="caution">
    <text evidence="8">The sequence shown here is derived from an EMBL/GenBank/DDBJ whole genome shotgun (WGS) entry which is preliminary data.</text>
</comment>
<evidence type="ECO:0000313" key="8">
    <source>
        <dbReference type="EMBL" id="KAG7303923.1"/>
    </source>
</evidence>
<evidence type="ECO:0000256" key="4">
    <source>
        <dbReference type="ARBA" id="ARBA00038012"/>
    </source>
</evidence>
<dbReference type="EMBL" id="JAHIBW010000015">
    <property type="protein sequence ID" value="KAG7303923.1"/>
    <property type="molecule type" value="Genomic_DNA"/>
</dbReference>
<name>A0ABQ7QJ17_PLUXY</name>
<reference evidence="8 9" key="1">
    <citation type="submission" date="2021-06" db="EMBL/GenBank/DDBJ databases">
        <title>A haploid diamondback moth (Plutella xylostella L.) genome assembly resolves 31 chromosomes and identifies a diamide resistance mutation.</title>
        <authorList>
            <person name="Ward C.M."/>
            <person name="Perry K.D."/>
            <person name="Baker G."/>
            <person name="Powis K."/>
            <person name="Heckel D.G."/>
            <person name="Baxter S.W."/>
        </authorList>
    </citation>
    <scope>NUCLEOTIDE SEQUENCE [LARGE SCALE GENOMIC DNA]</scope>
    <source>
        <strain evidence="8 9">LV</strain>
        <tissue evidence="8">Single pupa</tissue>
    </source>
</reference>
<dbReference type="Gene3D" id="3.30.870.10">
    <property type="entry name" value="Endonuclease Chain A"/>
    <property type="match status" value="1"/>
</dbReference>
<keyword evidence="3" id="KW-0443">Lipid metabolism</keyword>
<accession>A0ABQ7QJ17</accession>
<evidence type="ECO:0000256" key="6">
    <source>
        <dbReference type="ARBA" id="ARBA00043167"/>
    </source>
</evidence>
<evidence type="ECO:0000256" key="1">
    <source>
        <dbReference type="ARBA" id="ARBA00022801"/>
    </source>
</evidence>
<dbReference type="PANTHER" id="PTHR43856:SF1">
    <property type="entry name" value="MITOCHONDRIAL CARDIOLIPIN HYDROLASE"/>
    <property type="match status" value="1"/>
</dbReference>
<protein>
    <recommendedName>
        <fullName evidence="5">Mitochondrial cardiolipin hydrolase</fullName>
    </recommendedName>
    <alternativeName>
        <fullName evidence="6">Mitochondrial phospholipase</fullName>
    </alternativeName>
</protein>
<sequence length="225" mass="26012">MGIRSPVRYFAIFLSVAYLSQVAYKFFSRRKQEDTRNVIHEVIIFSPLTLMPKNSKYSRHTITPPMDRLLHYLSTPRETLDICMYVFTSQEIMNAILKVIYRGVKVRVIVDADMAFATGSQVRKLEKQGVPVRWMKSTSLMHHKFFLVDVLCEPPSRAIPLLATGSLNWTAQAMNGNWEGVTVTSEKDLIAPYREEFERLWVQFKPIVPHSPQYTNVARQASNRN</sequence>
<evidence type="ECO:0000259" key="7">
    <source>
        <dbReference type="Pfam" id="PF13091"/>
    </source>
</evidence>
<evidence type="ECO:0000256" key="3">
    <source>
        <dbReference type="ARBA" id="ARBA00023098"/>
    </source>
</evidence>
<dbReference type="Pfam" id="PF13091">
    <property type="entry name" value="PLDc_2"/>
    <property type="match status" value="1"/>
</dbReference>
<dbReference type="Proteomes" id="UP000823941">
    <property type="component" value="Chromosome 15"/>
</dbReference>
<keyword evidence="2" id="KW-0442">Lipid degradation</keyword>
<organism evidence="8 9">
    <name type="scientific">Plutella xylostella</name>
    <name type="common">Diamondback moth</name>
    <name type="synonym">Plutella maculipennis</name>
    <dbReference type="NCBI Taxonomy" id="51655"/>
    <lineage>
        <taxon>Eukaryota</taxon>
        <taxon>Metazoa</taxon>
        <taxon>Ecdysozoa</taxon>
        <taxon>Arthropoda</taxon>
        <taxon>Hexapoda</taxon>
        <taxon>Insecta</taxon>
        <taxon>Pterygota</taxon>
        <taxon>Neoptera</taxon>
        <taxon>Endopterygota</taxon>
        <taxon>Lepidoptera</taxon>
        <taxon>Glossata</taxon>
        <taxon>Ditrysia</taxon>
        <taxon>Yponomeutoidea</taxon>
        <taxon>Plutellidae</taxon>
        <taxon>Plutella</taxon>
    </lineage>
</organism>
<proteinExistence type="inferred from homology"/>
<feature type="domain" description="Phospholipase D-like" evidence="7">
    <location>
        <begin position="69"/>
        <end position="201"/>
    </location>
</feature>
<evidence type="ECO:0000256" key="2">
    <source>
        <dbReference type="ARBA" id="ARBA00022963"/>
    </source>
</evidence>
<dbReference type="InterPro" id="IPR051406">
    <property type="entry name" value="PLD_domain"/>
</dbReference>